<dbReference type="InterPro" id="IPR015422">
    <property type="entry name" value="PyrdxlP-dep_Trfase_small"/>
</dbReference>
<dbReference type="Proteomes" id="UP000285567">
    <property type="component" value="Unassembled WGS sequence"/>
</dbReference>
<keyword evidence="4" id="KW-0663">Pyridoxal phosphate</keyword>
<dbReference type="InterPro" id="IPR004839">
    <property type="entry name" value="Aminotransferase_I/II_large"/>
</dbReference>
<dbReference type="RefSeq" id="WP_119604312.1">
    <property type="nucleotide sequence ID" value="NZ_QXUL01000152.1"/>
</dbReference>
<keyword evidence="7" id="KW-1185">Reference proteome</keyword>
<evidence type="ECO:0000256" key="3">
    <source>
        <dbReference type="ARBA" id="ARBA00022679"/>
    </source>
</evidence>
<dbReference type="PANTHER" id="PTHR13693">
    <property type="entry name" value="CLASS II AMINOTRANSFERASE/8-AMINO-7-OXONONANOATE SYNTHASE"/>
    <property type="match status" value="1"/>
</dbReference>
<keyword evidence="6" id="KW-0032">Aminotransferase</keyword>
<evidence type="ECO:0000256" key="2">
    <source>
        <dbReference type="ARBA" id="ARBA00011738"/>
    </source>
</evidence>
<protein>
    <submittedName>
        <fullName evidence="6">Aminotransferase class I/II-fold pyridoxal phosphate-dependent enzyme</fullName>
    </submittedName>
</protein>
<dbReference type="SUPFAM" id="SSF53383">
    <property type="entry name" value="PLP-dependent transferases"/>
    <property type="match status" value="1"/>
</dbReference>
<dbReference type="GO" id="GO:0009102">
    <property type="term" value="P:biotin biosynthetic process"/>
    <property type="evidence" value="ECO:0007669"/>
    <property type="project" value="TreeGrafter"/>
</dbReference>
<dbReference type="Pfam" id="PF00155">
    <property type="entry name" value="Aminotran_1_2"/>
    <property type="match status" value="1"/>
</dbReference>
<evidence type="ECO:0000256" key="1">
    <source>
        <dbReference type="ARBA" id="ARBA00001933"/>
    </source>
</evidence>
<comment type="caution">
    <text evidence="6">The sequence shown here is derived from an EMBL/GenBank/DDBJ whole genome shotgun (WGS) entry which is preliminary data.</text>
</comment>
<dbReference type="InterPro" id="IPR015421">
    <property type="entry name" value="PyrdxlP-dep_Trfase_major"/>
</dbReference>
<dbReference type="Gene3D" id="3.90.1150.10">
    <property type="entry name" value="Aspartate Aminotransferase, domain 1"/>
    <property type="match status" value="1"/>
</dbReference>
<dbReference type="InterPro" id="IPR015424">
    <property type="entry name" value="PyrdxlP-dep_Trfase"/>
</dbReference>
<reference evidence="6 7" key="1">
    <citation type="journal article" date="2016" name="Front. Microbiol.">
        <title>Comprehensive Phylogenetic Analysis of Bovine Non-aureus Staphylococci Species Based on Whole-Genome Sequencing.</title>
        <authorList>
            <person name="Naushad S."/>
            <person name="Barkema H.W."/>
            <person name="Luby C."/>
            <person name="Condas L.A."/>
            <person name="Nobrega D.B."/>
            <person name="Carson D.A."/>
            <person name="De Buck J."/>
        </authorList>
    </citation>
    <scope>NUCLEOTIDE SEQUENCE [LARGE SCALE GENOMIC DNA]</scope>
    <source>
        <strain evidence="6 7">SNUC 102</strain>
    </source>
</reference>
<dbReference type="AlphaFoldDB" id="A0A418IJL4"/>
<dbReference type="GO" id="GO:0008710">
    <property type="term" value="F:8-amino-7-oxononanoate synthase activity"/>
    <property type="evidence" value="ECO:0007669"/>
    <property type="project" value="TreeGrafter"/>
</dbReference>
<dbReference type="GO" id="GO:0030170">
    <property type="term" value="F:pyridoxal phosphate binding"/>
    <property type="evidence" value="ECO:0007669"/>
    <property type="project" value="InterPro"/>
</dbReference>
<proteinExistence type="predicted"/>
<evidence type="ECO:0000313" key="7">
    <source>
        <dbReference type="Proteomes" id="UP000285567"/>
    </source>
</evidence>
<dbReference type="GO" id="GO:0008483">
    <property type="term" value="F:transaminase activity"/>
    <property type="evidence" value="ECO:0007669"/>
    <property type="project" value="UniProtKB-KW"/>
</dbReference>
<feature type="domain" description="Aminotransferase class I/classII large" evidence="5">
    <location>
        <begin position="27"/>
        <end position="323"/>
    </location>
</feature>
<dbReference type="PANTHER" id="PTHR13693:SF100">
    <property type="entry name" value="8-AMINO-7-OXONONANOATE SYNTHASE"/>
    <property type="match status" value="1"/>
</dbReference>
<feature type="non-terminal residue" evidence="6">
    <location>
        <position position="1"/>
    </location>
</feature>
<evidence type="ECO:0000259" key="5">
    <source>
        <dbReference type="Pfam" id="PF00155"/>
    </source>
</evidence>
<name>A0A418IJL4_STAXY</name>
<dbReference type="InterPro" id="IPR050087">
    <property type="entry name" value="AON_synthase_class-II"/>
</dbReference>
<evidence type="ECO:0000313" key="6">
    <source>
        <dbReference type="EMBL" id="RIN05973.1"/>
    </source>
</evidence>
<dbReference type="EMBL" id="QXUL01000152">
    <property type="protein sequence ID" value="RIN05973.1"/>
    <property type="molecule type" value="Genomic_DNA"/>
</dbReference>
<comment type="cofactor">
    <cofactor evidence="1">
        <name>pyridoxal 5'-phosphate</name>
        <dbReference type="ChEBI" id="CHEBI:597326"/>
    </cofactor>
</comment>
<organism evidence="6 7">
    <name type="scientific">Staphylococcus xylosus</name>
    <dbReference type="NCBI Taxonomy" id="1288"/>
    <lineage>
        <taxon>Bacteria</taxon>
        <taxon>Bacillati</taxon>
        <taxon>Bacillota</taxon>
        <taxon>Bacilli</taxon>
        <taxon>Bacillales</taxon>
        <taxon>Staphylococcaceae</taxon>
        <taxon>Staphylococcus</taxon>
    </lineage>
</organism>
<dbReference type="Gene3D" id="3.40.640.10">
    <property type="entry name" value="Type I PLP-dependent aspartate aminotransferase-like (Major domain)"/>
    <property type="match status" value="1"/>
</dbReference>
<evidence type="ECO:0000256" key="4">
    <source>
        <dbReference type="ARBA" id="ARBA00022898"/>
    </source>
</evidence>
<keyword evidence="3 6" id="KW-0808">Transferase</keyword>
<comment type="subunit">
    <text evidence="2">Homodimer.</text>
</comment>
<sequence>DYLGLGQLKFSIQDFSEFMKIYSPNLSSSRLVSGNSIIYDDLESTISNWLNFKNCLIFNSGYDANLSIFNIFKDEDILVFSDQKNHASIIDGIRLSGLDKKIYNHLDYKDLEGKLAYHSNKNVQKLIVSDSVFSTNGNIVNIKKLVELKNKYNAILLIDASHSLGLSIFENYHDVDVLTASLSKAWGAHGGIILSSNDIRKLMINQGRTLIYSSSLPIYNLYFIKKSLQCLFDAGKRREKLTYLSDYFNKSFKVLFPNQTNSASPIKKITFDRLDVAKKIYNTLFENGVFLSYLRYPTVEKPTLRISLSYFHDEKDIDKLLELINQYYQGEKNV</sequence>
<accession>A0A418IJL4</accession>
<dbReference type="OrthoDB" id="9807157at2"/>
<gene>
    <name evidence="6" type="ORF">BU097_14580</name>
</gene>